<proteinExistence type="predicted"/>
<organism evidence="1">
    <name type="scientific">Theileria annulata</name>
    <dbReference type="NCBI Taxonomy" id="5874"/>
    <lineage>
        <taxon>Eukaryota</taxon>
        <taxon>Sar</taxon>
        <taxon>Alveolata</taxon>
        <taxon>Apicomplexa</taxon>
        <taxon>Aconoidasida</taxon>
        <taxon>Piroplasmida</taxon>
        <taxon>Theileriidae</taxon>
        <taxon>Theileria</taxon>
    </lineage>
</organism>
<reference evidence="1" key="1">
    <citation type="submission" date="2018-07" db="EMBL/GenBank/DDBJ databases">
        <authorList>
            <person name="Quirk P.G."/>
            <person name="Krulwich T.A."/>
        </authorList>
    </citation>
    <scope>NUCLEOTIDE SEQUENCE</scope>
    <source>
        <strain evidence="1">Anand</strain>
    </source>
</reference>
<sequence>MTSIITILTITLIECVFGVIYVDLKNFIVPNGVNVFHGRFNSNGVYKLIIYQPNSIKLVKFGDCILFPRSFVSKAQKFLDYKLAIELFLDNSNKFALIHKFTSNLDSSFTYQRFSFKLNPDCFTFITIDQLLTHIETDVFLSFDVSSNHCHPFLKVTTQMLNENEIKLYSITDRFYNVKFNGIEAPKYSIGSVYDSKFSAAVCYNKIDVLTSSCIKIAIFNRNSKKIVQIDNGFKLEFSLRKFLGVKYWFLTKKSTDPVHDIRIHSAIYLYDMIHSSPGVLPIVLDISENISPDLYGIEKVIGMADEWTYTLYKVKKSHQKDYAIRSVVETSTNVNKIYTPKENDQHLYVEVLRNDSKTMLFMFSYVKEDLGLKLKYEILQKSSGEEEYTKLNEEQSKVAMDEFKKIYPIKIDVTVEEEPNSLYEKRELYNEEEVFHYLSIKETNELGENITEKYRIGNVYGLYQYEVGNVESEEYRKKKTMIEGNINKKEIIIKKVEIEDINREKYEIYEPIN</sequence>
<dbReference type="EMBL" id="UIVS01000003">
    <property type="protein sequence ID" value="SVP92801.1"/>
    <property type="molecule type" value="Genomic_DNA"/>
</dbReference>
<dbReference type="VEuPathDB" id="PiroplasmaDB:TA04675"/>
<gene>
    <name evidence="1" type="ORF">TAV_000259900</name>
</gene>
<name>A0A3B0N908_THEAN</name>
<accession>A0A3B0N908</accession>
<protein>
    <submittedName>
        <fullName evidence="1">Uncharacterized protein</fullName>
    </submittedName>
</protein>
<dbReference type="AlphaFoldDB" id="A0A3B0N908"/>
<evidence type="ECO:0000313" key="1">
    <source>
        <dbReference type="EMBL" id="SVP92801.1"/>
    </source>
</evidence>